<evidence type="ECO:0000259" key="4">
    <source>
        <dbReference type="PROSITE" id="PS50949"/>
    </source>
</evidence>
<dbReference type="Gene3D" id="1.20.120.530">
    <property type="entry name" value="GntR ligand-binding domain-like"/>
    <property type="match status" value="1"/>
</dbReference>
<keyword evidence="3" id="KW-0804">Transcription</keyword>
<evidence type="ECO:0000256" key="3">
    <source>
        <dbReference type="ARBA" id="ARBA00023163"/>
    </source>
</evidence>
<evidence type="ECO:0000256" key="1">
    <source>
        <dbReference type="ARBA" id="ARBA00023015"/>
    </source>
</evidence>
<dbReference type="SMART" id="SM00345">
    <property type="entry name" value="HTH_GNTR"/>
    <property type="match status" value="1"/>
</dbReference>
<dbReference type="EMBL" id="JAUKWQ010000005">
    <property type="protein sequence ID" value="MDO1583778.1"/>
    <property type="molecule type" value="Genomic_DNA"/>
</dbReference>
<organism evidence="5 6">
    <name type="scientific">Rhizobium oryzicola</name>
    <dbReference type="NCBI Taxonomy" id="1232668"/>
    <lineage>
        <taxon>Bacteria</taxon>
        <taxon>Pseudomonadati</taxon>
        <taxon>Pseudomonadota</taxon>
        <taxon>Alphaproteobacteria</taxon>
        <taxon>Hyphomicrobiales</taxon>
        <taxon>Rhizobiaceae</taxon>
        <taxon>Rhizobium/Agrobacterium group</taxon>
        <taxon>Rhizobium</taxon>
    </lineage>
</organism>
<dbReference type="InterPro" id="IPR036390">
    <property type="entry name" value="WH_DNA-bd_sf"/>
</dbReference>
<dbReference type="SUPFAM" id="SSF48008">
    <property type="entry name" value="GntR ligand-binding domain-like"/>
    <property type="match status" value="1"/>
</dbReference>
<keyword evidence="2" id="KW-0238">DNA-binding</keyword>
<feature type="domain" description="HTH gntR-type" evidence="4">
    <location>
        <begin position="12"/>
        <end position="79"/>
    </location>
</feature>
<reference evidence="5" key="2">
    <citation type="submission" date="2023-07" db="EMBL/GenBank/DDBJ databases">
        <authorList>
            <person name="Sun H."/>
        </authorList>
    </citation>
    <scope>NUCLEOTIDE SEQUENCE</scope>
    <source>
        <strain evidence="5">05753</strain>
    </source>
</reference>
<dbReference type="PROSITE" id="PS50949">
    <property type="entry name" value="HTH_GNTR"/>
    <property type="match status" value="1"/>
</dbReference>
<comment type="caution">
    <text evidence="5">The sequence shown here is derived from an EMBL/GenBank/DDBJ whole genome shotgun (WGS) entry which is preliminary data.</text>
</comment>
<dbReference type="SUPFAM" id="SSF46785">
    <property type="entry name" value="Winged helix' DNA-binding domain"/>
    <property type="match status" value="1"/>
</dbReference>
<dbReference type="PANTHER" id="PTHR43537:SF45">
    <property type="entry name" value="GNTR FAMILY REGULATORY PROTEIN"/>
    <property type="match status" value="1"/>
</dbReference>
<proteinExistence type="predicted"/>
<dbReference type="Pfam" id="PF07729">
    <property type="entry name" value="FCD"/>
    <property type="match status" value="1"/>
</dbReference>
<dbReference type="RefSeq" id="WP_302077975.1">
    <property type="nucleotide sequence ID" value="NZ_JAUKWQ010000005.1"/>
</dbReference>
<reference evidence="5" key="1">
    <citation type="journal article" date="2015" name="Int. J. Syst. Evol. Microbiol.">
        <title>Rhizobium oryzicola sp. nov., potential plant-growth-promoting endophytic bacteria isolated from rice roots.</title>
        <authorList>
            <person name="Zhang X.X."/>
            <person name="Gao J.S."/>
            <person name="Cao Y.H."/>
            <person name="Sheirdil R.A."/>
            <person name="Wang X.C."/>
            <person name="Zhang L."/>
        </authorList>
    </citation>
    <scope>NUCLEOTIDE SEQUENCE</scope>
    <source>
        <strain evidence="5">05753</strain>
    </source>
</reference>
<accession>A0ABT8T0W2</accession>
<dbReference type="InterPro" id="IPR036388">
    <property type="entry name" value="WH-like_DNA-bd_sf"/>
</dbReference>
<dbReference type="PANTHER" id="PTHR43537">
    <property type="entry name" value="TRANSCRIPTIONAL REGULATOR, GNTR FAMILY"/>
    <property type="match status" value="1"/>
</dbReference>
<dbReference type="InterPro" id="IPR008920">
    <property type="entry name" value="TF_FadR/GntR_C"/>
</dbReference>
<name>A0ABT8T0W2_9HYPH</name>
<sequence length="215" mass="23342">MNTLTSPATIPDSLSRQAYHVLENLIVTLKLAPGALVTEKQLIEAAGHGRTPVREAIQKLEWQGLIVVRPRIGLQITDIVASDYAEIMEVRKRLEPLAASLVAEHASAAQRQKMIECAKDMSGAAATSDIEAFLTADKRFDDLMEEACPNRFVTGALGALQTHSRRLWFSTASAEGMDRSVSLHVGIIRSIQNKDAAGAAAATEKLLHYLSELTP</sequence>
<dbReference type="SMART" id="SM00895">
    <property type="entry name" value="FCD"/>
    <property type="match status" value="1"/>
</dbReference>
<dbReference type="Gene3D" id="1.10.10.10">
    <property type="entry name" value="Winged helix-like DNA-binding domain superfamily/Winged helix DNA-binding domain"/>
    <property type="match status" value="1"/>
</dbReference>
<protein>
    <submittedName>
        <fullName evidence="5">GntR family transcriptional regulator</fullName>
    </submittedName>
</protein>
<gene>
    <name evidence="5" type="ORF">Q2T52_16960</name>
</gene>
<evidence type="ECO:0000313" key="6">
    <source>
        <dbReference type="Proteomes" id="UP001169006"/>
    </source>
</evidence>
<evidence type="ECO:0000313" key="5">
    <source>
        <dbReference type="EMBL" id="MDO1583778.1"/>
    </source>
</evidence>
<dbReference type="InterPro" id="IPR011711">
    <property type="entry name" value="GntR_C"/>
</dbReference>
<dbReference type="InterPro" id="IPR000524">
    <property type="entry name" value="Tscrpt_reg_HTH_GntR"/>
</dbReference>
<evidence type="ECO:0000256" key="2">
    <source>
        <dbReference type="ARBA" id="ARBA00023125"/>
    </source>
</evidence>
<keyword evidence="6" id="KW-1185">Reference proteome</keyword>
<dbReference type="Pfam" id="PF00392">
    <property type="entry name" value="GntR"/>
    <property type="match status" value="1"/>
</dbReference>
<dbReference type="Proteomes" id="UP001169006">
    <property type="component" value="Unassembled WGS sequence"/>
</dbReference>
<keyword evidence="1" id="KW-0805">Transcription regulation</keyword>